<reference evidence="1 2" key="1">
    <citation type="submission" date="2017-04" db="EMBL/GenBank/DDBJ databases">
        <authorList>
            <person name="Afonso C.L."/>
            <person name="Miller P.J."/>
            <person name="Scott M.A."/>
            <person name="Spackman E."/>
            <person name="Goraichik I."/>
            <person name="Dimitrov K.M."/>
            <person name="Suarez D.L."/>
            <person name="Swayne D.E."/>
        </authorList>
    </citation>
    <scope>NUCLEOTIDE SEQUENCE [LARGE SCALE GENOMIC DNA]</scope>
    <source>
        <strain evidence="1 2">DSM 11622</strain>
    </source>
</reference>
<accession>A0A1W1V9A0</accession>
<evidence type="ECO:0000313" key="2">
    <source>
        <dbReference type="Proteomes" id="UP000192266"/>
    </source>
</evidence>
<dbReference type="RefSeq" id="WP_143434807.1">
    <property type="nucleotide sequence ID" value="NZ_FWWW01000052.1"/>
</dbReference>
<protein>
    <submittedName>
        <fullName evidence="1">Uncharacterized protein</fullName>
    </submittedName>
</protein>
<keyword evidence="2" id="KW-1185">Reference proteome</keyword>
<proteinExistence type="predicted"/>
<organism evidence="1 2">
    <name type="scientific">Hymenobacter roseosalivarius DSM 11622</name>
    <dbReference type="NCBI Taxonomy" id="645990"/>
    <lineage>
        <taxon>Bacteria</taxon>
        <taxon>Pseudomonadati</taxon>
        <taxon>Bacteroidota</taxon>
        <taxon>Cytophagia</taxon>
        <taxon>Cytophagales</taxon>
        <taxon>Hymenobacteraceae</taxon>
        <taxon>Hymenobacter</taxon>
    </lineage>
</organism>
<dbReference type="AlphaFoldDB" id="A0A1W1V9A0"/>
<sequence length="71" mass="8065">MLTQSTYIDFLLNTTRNYTGTHLAAYLPEVGHDQVNRFLQDNTFSFSQLRTLVAPLLADSPEVFLLEDDSV</sequence>
<dbReference type="Proteomes" id="UP000192266">
    <property type="component" value="Unassembled WGS sequence"/>
</dbReference>
<name>A0A1W1V9A0_9BACT</name>
<gene>
    <name evidence="1" type="ORF">SAMN00120144_0949</name>
</gene>
<dbReference type="EMBL" id="FWWW01000052">
    <property type="protein sequence ID" value="SMB89564.1"/>
    <property type="molecule type" value="Genomic_DNA"/>
</dbReference>
<dbReference type="OrthoDB" id="930039at2"/>
<evidence type="ECO:0000313" key="1">
    <source>
        <dbReference type="EMBL" id="SMB89564.1"/>
    </source>
</evidence>